<dbReference type="InterPro" id="IPR032710">
    <property type="entry name" value="NTF2-like_dom_sf"/>
</dbReference>
<reference evidence="3 4" key="1">
    <citation type="submission" date="2023-09" db="EMBL/GenBank/DDBJ databases">
        <authorList>
            <person name="Rey-Velasco X."/>
        </authorList>
    </citation>
    <scope>NUCLEOTIDE SEQUENCE [LARGE SCALE GENOMIC DNA]</scope>
    <source>
        <strain evidence="3 4">F188</strain>
    </source>
</reference>
<dbReference type="RefSeq" id="WP_311685856.1">
    <property type="nucleotide sequence ID" value="NZ_JAVRHM010000016.1"/>
</dbReference>
<feature type="domain" description="SnoaL-like" evidence="2">
    <location>
        <begin position="34"/>
        <end position="146"/>
    </location>
</feature>
<keyword evidence="4" id="KW-1185">Reference proteome</keyword>
<evidence type="ECO:0000313" key="3">
    <source>
        <dbReference type="EMBL" id="MDT0690884.1"/>
    </source>
</evidence>
<name>A0ABU3E5G4_9FLAO</name>
<dbReference type="Proteomes" id="UP001261624">
    <property type="component" value="Unassembled WGS sequence"/>
</dbReference>
<dbReference type="InterPro" id="IPR037401">
    <property type="entry name" value="SnoaL-like"/>
</dbReference>
<keyword evidence="1" id="KW-0732">Signal</keyword>
<organism evidence="3 4">
    <name type="scientific">Autumnicola patrickiae</name>
    <dbReference type="NCBI Taxonomy" id="3075591"/>
    <lineage>
        <taxon>Bacteria</taxon>
        <taxon>Pseudomonadati</taxon>
        <taxon>Bacteroidota</taxon>
        <taxon>Flavobacteriia</taxon>
        <taxon>Flavobacteriales</taxon>
        <taxon>Flavobacteriaceae</taxon>
        <taxon>Autumnicola</taxon>
    </lineage>
</organism>
<accession>A0ABU3E5G4</accession>
<evidence type="ECO:0000259" key="2">
    <source>
        <dbReference type="Pfam" id="PF13474"/>
    </source>
</evidence>
<sequence length="171" mass="19707">MKKLLAFLFLIITSCNCYAQTASNAEVSAKKQAEQTLDFWHQAAANANFEAYFSLMTKDAVFIGTDASENWQNKDFREYAKPYFDNGKAWSFKTLERNIYFGKNGDYAWFDELLDTQMGICRGSGVLVKKDENWKIKHYVLSITIPNENVDEVIAIKKETDQELQSQLQKN</sequence>
<dbReference type="SUPFAM" id="SSF54427">
    <property type="entry name" value="NTF2-like"/>
    <property type="match status" value="1"/>
</dbReference>
<feature type="chain" id="PRO_5047022591" evidence="1">
    <location>
        <begin position="20"/>
        <end position="171"/>
    </location>
</feature>
<evidence type="ECO:0000256" key="1">
    <source>
        <dbReference type="SAM" id="SignalP"/>
    </source>
</evidence>
<evidence type="ECO:0000313" key="4">
    <source>
        <dbReference type="Proteomes" id="UP001261624"/>
    </source>
</evidence>
<comment type="caution">
    <text evidence="3">The sequence shown here is derived from an EMBL/GenBank/DDBJ whole genome shotgun (WGS) entry which is preliminary data.</text>
</comment>
<dbReference type="PROSITE" id="PS51257">
    <property type="entry name" value="PROKAR_LIPOPROTEIN"/>
    <property type="match status" value="1"/>
</dbReference>
<dbReference type="EMBL" id="JAVRHM010000016">
    <property type="protein sequence ID" value="MDT0690884.1"/>
    <property type="molecule type" value="Genomic_DNA"/>
</dbReference>
<dbReference type="Gene3D" id="3.10.450.50">
    <property type="match status" value="1"/>
</dbReference>
<dbReference type="Pfam" id="PF13474">
    <property type="entry name" value="SnoaL_3"/>
    <property type="match status" value="1"/>
</dbReference>
<protein>
    <submittedName>
        <fullName evidence="3">Nuclear transport factor 2 family protein</fullName>
    </submittedName>
</protein>
<feature type="signal peptide" evidence="1">
    <location>
        <begin position="1"/>
        <end position="19"/>
    </location>
</feature>
<gene>
    <name evidence="3" type="ORF">RM549_13885</name>
</gene>
<proteinExistence type="predicted"/>